<accession>A0ABS5F1W1</accession>
<feature type="transmembrane region" description="Helical" evidence="5">
    <location>
        <begin position="148"/>
        <end position="166"/>
    </location>
</feature>
<dbReference type="EMBL" id="JAAGBB010000023">
    <property type="protein sequence ID" value="MBR0666506.1"/>
    <property type="molecule type" value="Genomic_DNA"/>
</dbReference>
<feature type="transmembrane region" description="Helical" evidence="5">
    <location>
        <begin position="258"/>
        <end position="275"/>
    </location>
</feature>
<evidence type="ECO:0000256" key="5">
    <source>
        <dbReference type="SAM" id="Phobius"/>
    </source>
</evidence>
<feature type="domain" description="Major facilitator superfamily (MFS) profile" evidence="6">
    <location>
        <begin position="61"/>
        <end position="442"/>
    </location>
</feature>
<evidence type="ECO:0000256" key="1">
    <source>
        <dbReference type="ARBA" id="ARBA00022692"/>
    </source>
</evidence>
<dbReference type="InterPro" id="IPR036259">
    <property type="entry name" value="MFS_trans_sf"/>
</dbReference>
<dbReference type="Proteomes" id="UP001196870">
    <property type="component" value="Unassembled WGS sequence"/>
</dbReference>
<dbReference type="InterPro" id="IPR020846">
    <property type="entry name" value="MFS_dom"/>
</dbReference>
<feature type="transmembrane region" description="Helical" evidence="5">
    <location>
        <begin position="387"/>
        <end position="407"/>
    </location>
</feature>
<feature type="transmembrane region" description="Helical" evidence="5">
    <location>
        <begin position="295"/>
        <end position="320"/>
    </location>
</feature>
<feature type="transmembrane region" description="Helical" evidence="5">
    <location>
        <begin position="356"/>
        <end position="375"/>
    </location>
</feature>
<dbReference type="InterPro" id="IPR011701">
    <property type="entry name" value="MFS"/>
</dbReference>
<feature type="transmembrane region" description="Helical" evidence="5">
    <location>
        <begin position="332"/>
        <end position="350"/>
    </location>
</feature>
<dbReference type="CDD" id="cd17478">
    <property type="entry name" value="MFS_FsR"/>
    <property type="match status" value="1"/>
</dbReference>
<keyword evidence="2 5" id="KW-1133">Transmembrane helix</keyword>
<evidence type="ECO:0000313" key="7">
    <source>
        <dbReference type="EMBL" id="MBR0666506.1"/>
    </source>
</evidence>
<comment type="caution">
    <text evidence="7">The sequence shown here is derived from an EMBL/GenBank/DDBJ whole genome shotgun (WGS) entry which is preliminary data.</text>
</comment>
<feature type="region of interest" description="Disordered" evidence="4">
    <location>
        <begin position="30"/>
        <end position="49"/>
    </location>
</feature>
<feature type="transmembrane region" description="Helical" evidence="5">
    <location>
        <begin position="214"/>
        <end position="237"/>
    </location>
</feature>
<dbReference type="PROSITE" id="PS50850">
    <property type="entry name" value="MFS"/>
    <property type="match status" value="1"/>
</dbReference>
<sequence>MSIGPGPRASPPCDTRVWPSRRRRLSCIVPADGRPPVSQNTEAAAAAPAPSSAASTTTFAVILSLSFCHLLNDMMQSLVPALYPLLKTNYGLDFGQVGLITLAFQCTASLLQPVVGIYTDRHPWPYSLPVGMSSTLIGLLLLAQAHSYPVILLAAALIGIGSAVFHPEASRVARLASGGRYGLAQSLFQVGGNTGSAAGPLLAAFIVVPSGQGSLFWFSGVALLAMLILMQVGAWYARNRVGHGGTRGRSGAAGHGLSRGRVAAAILVLVALLFSKNVYTASLSSYFTFYLIDRFALSVQAAQVILFVFLGSLAVGTLLGGFVGDRVGRLPVIWFSILGALPFTLALPYANLFWTVVLSVAIALIMASAFSAILVYAQDLLPGKVGLVAGVFFGFSFGLGGLGAAALGELADLTSIATVYQVCSYLPLLGLLTVFLPRLREPPRPTAAPAAAKQAA</sequence>
<evidence type="ECO:0000256" key="4">
    <source>
        <dbReference type="SAM" id="MobiDB-lite"/>
    </source>
</evidence>
<feature type="transmembrane region" description="Helical" evidence="5">
    <location>
        <begin position="187"/>
        <end position="208"/>
    </location>
</feature>
<evidence type="ECO:0000259" key="6">
    <source>
        <dbReference type="PROSITE" id="PS50850"/>
    </source>
</evidence>
<evidence type="ECO:0000313" key="8">
    <source>
        <dbReference type="Proteomes" id="UP001196870"/>
    </source>
</evidence>
<dbReference type="Pfam" id="PF07690">
    <property type="entry name" value="MFS_1"/>
    <property type="match status" value="1"/>
</dbReference>
<keyword evidence="1 5" id="KW-0812">Transmembrane</keyword>
<gene>
    <name evidence="7" type="ORF">GXW71_19260</name>
</gene>
<dbReference type="SUPFAM" id="SSF103473">
    <property type="entry name" value="MFS general substrate transporter"/>
    <property type="match status" value="1"/>
</dbReference>
<keyword evidence="3 5" id="KW-0472">Membrane</keyword>
<dbReference type="PANTHER" id="PTHR43129">
    <property type="entry name" value="FOSMIDOMYCIN RESISTANCE PROTEIN"/>
    <property type="match status" value="1"/>
</dbReference>
<evidence type="ECO:0000256" key="3">
    <source>
        <dbReference type="ARBA" id="ARBA00023136"/>
    </source>
</evidence>
<protein>
    <submittedName>
        <fullName evidence="7">MFS transporter</fullName>
    </submittedName>
</protein>
<dbReference type="PANTHER" id="PTHR43129:SF1">
    <property type="entry name" value="FOSMIDOMYCIN RESISTANCE PROTEIN"/>
    <property type="match status" value="1"/>
</dbReference>
<evidence type="ECO:0000256" key="2">
    <source>
        <dbReference type="ARBA" id="ARBA00022989"/>
    </source>
</evidence>
<dbReference type="Gene3D" id="1.20.1250.20">
    <property type="entry name" value="MFS general substrate transporter like domains"/>
    <property type="match status" value="2"/>
</dbReference>
<feature type="transmembrane region" description="Helical" evidence="5">
    <location>
        <begin position="413"/>
        <end position="436"/>
    </location>
</feature>
<reference evidence="8" key="1">
    <citation type="journal article" date="2021" name="Syst. Appl. Microbiol.">
        <title>Roseomonas hellenica sp. nov., isolated from roots of wild-growing Alkanna tinctoria.</title>
        <authorList>
            <person name="Rat A."/>
            <person name="Naranjo H.D."/>
            <person name="Lebbe L."/>
            <person name="Cnockaert M."/>
            <person name="Krigas N."/>
            <person name="Grigoriadou K."/>
            <person name="Maloupa E."/>
            <person name="Willems A."/>
        </authorList>
    </citation>
    <scope>NUCLEOTIDE SEQUENCE [LARGE SCALE GENOMIC DNA]</scope>
    <source>
        <strain evidence="8">LMG 31523</strain>
    </source>
</reference>
<keyword evidence="8" id="KW-1185">Reference proteome</keyword>
<proteinExistence type="predicted"/>
<organism evidence="7 8">
    <name type="scientific">Plastoroseomonas hellenica</name>
    <dbReference type="NCBI Taxonomy" id="2687306"/>
    <lineage>
        <taxon>Bacteria</taxon>
        <taxon>Pseudomonadati</taxon>
        <taxon>Pseudomonadota</taxon>
        <taxon>Alphaproteobacteria</taxon>
        <taxon>Acetobacterales</taxon>
        <taxon>Acetobacteraceae</taxon>
        <taxon>Plastoroseomonas</taxon>
    </lineage>
</organism>
<name>A0ABS5F1W1_9PROT</name>